<sequence>IAYRNQQRSTTPNSNLIRGNDFGSWVRNATNQERESAMKILQDVLNQPIMGYDIPT</sequence>
<feature type="non-terminal residue" evidence="1">
    <location>
        <position position="56"/>
    </location>
</feature>
<dbReference type="Proteomes" id="UP000663866">
    <property type="component" value="Unassembled WGS sequence"/>
</dbReference>
<comment type="caution">
    <text evidence="1">The sequence shown here is derived from an EMBL/GenBank/DDBJ whole genome shotgun (WGS) entry which is preliminary data.</text>
</comment>
<keyword evidence="2" id="KW-1185">Reference proteome</keyword>
<protein>
    <submittedName>
        <fullName evidence="1">Uncharacterized protein</fullName>
    </submittedName>
</protein>
<dbReference type="AlphaFoldDB" id="A0A821JN75"/>
<reference evidence="1" key="1">
    <citation type="submission" date="2021-02" db="EMBL/GenBank/DDBJ databases">
        <authorList>
            <person name="Nowell W R."/>
        </authorList>
    </citation>
    <scope>NUCLEOTIDE SEQUENCE</scope>
</reference>
<proteinExistence type="predicted"/>
<name>A0A821JN75_9BILA</name>
<accession>A0A821JN75</accession>
<evidence type="ECO:0000313" key="1">
    <source>
        <dbReference type="EMBL" id="CAF4725271.1"/>
    </source>
</evidence>
<dbReference type="EMBL" id="CAJOBG010106877">
    <property type="protein sequence ID" value="CAF4725271.1"/>
    <property type="molecule type" value="Genomic_DNA"/>
</dbReference>
<feature type="non-terminal residue" evidence="1">
    <location>
        <position position="1"/>
    </location>
</feature>
<organism evidence="1 2">
    <name type="scientific">Rotaria magnacalcarata</name>
    <dbReference type="NCBI Taxonomy" id="392030"/>
    <lineage>
        <taxon>Eukaryota</taxon>
        <taxon>Metazoa</taxon>
        <taxon>Spiralia</taxon>
        <taxon>Gnathifera</taxon>
        <taxon>Rotifera</taxon>
        <taxon>Eurotatoria</taxon>
        <taxon>Bdelloidea</taxon>
        <taxon>Philodinida</taxon>
        <taxon>Philodinidae</taxon>
        <taxon>Rotaria</taxon>
    </lineage>
</organism>
<evidence type="ECO:0000313" key="2">
    <source>
        <dbReference type="Proteomes" id="UP000663866"/>
    </source>
</evidence>
<gene>
    <name evidence="1" type="ORF">OVN521_LOCUS49233</name>
</gene>